<protein>
    <submittedName>
        <fullName evidence="2">Uncharacterized protein</fullName>
    </submittedName>
</protein>
<dbReference type="EMBL" id="SULI01000004">
    <property type="protein sequence ID" value="TKZ21494.1"/>
    <property type="molecule type" value="Genomic_DNA"/>
</dbReference>
<dbReference type="Proteomes" id="UP000306575">
    <property type="component" value="Unassembled WGS sequence"/>
</dbReference>
<evidence type="ECO:0000313" key="3">
    <source>
        <dbReference type="Proteomes" id="UP000306575"/>
    </source>
</evidence>
<evidence type="ECO:0000256" key="1">
    <source>
        <dbReference type="SAM" id="Phobius"/>
    </source>
</evidence>
<organism evidence="2 3">
    <name type="scientific">Shimia litoralis</name>
    <dbReference type="NCBI Taxonomy" id="420403"/>
    <lineage>
        <taxon>Bacteria</taxon>
        <taxon>Pseudomonadati</taxon>
        <taxon>Pseudomonadota</taxon>
        <taxon>Alphaproteobacteria</taxon>
        <taxon>Rhodobacterales</taxon>
        <taxon>Roseobacteraceae</taxon>
    </lineage>
</organism>
<keyword evidence="1" id="KW-0812">Transmembrane</keyword>
<keyword evidence="1" id="KW-1133">Transmembrane helix</keyword>
<keyword evidence="1" id="KW-0472">Membrane</keyword>
<comment type="caution">
    <text evidence="2">The sequence shown here is derived from an EMBL/GenBank/DDBJ whole genome shotgun (WGS) entry which is preliminary data.</text>
</comment>
<dbReference type="AlphaFoldDB" id="A0A4U7N9Y5"/>
<keyword evidence="3" id="KW-1185">Reference proteome</keyword>
<evidence type="ECO:0000313" key="2">
    <source>
        <dbReference type="EMBL" id="TKZ21494.1"/>
    </source>
</evidence>
<dbReference type="RefSeq" id="WP_138015323.1">
    <property type="nucleotide sequence ID" value="NZ_SULI01000004.1"/>
</dbReference>
<name>A0A4U7N9Y5_9RHOB</name>
<dbReference type="OrthoDB" id="7874312at2"/>
<sequence length="124" mass="14071">MTNTKDLETKIAHLCALAREKFGVRSDKLDVVMRKLGRRVPKRIHKHAEVLLSAQASLGHPTLAMMLDEKKITQSYKAIAEHLKSIDPKLRRKNKMLDVLASMAFSILVVFALMILVLVWRGLI</sequence>
<reference evidence="2 3" key="1">
    <citation type="submission" date="2019-04" db="EMBL/GenBank/DDBJ databases">
        <title>Genome sequence of Pelagicola litoralis CL-ES2.</title>
        <authorList>
            <person name="Cao J."/>
        </authorList>
    </citation>
    <scope>NUCLEOTIDE SEQUENCE [LARGE SCALE GENOMIC DNA]</scope>
    <source>
        <strain evidence="2 3">CL-ES2</strain>
    </source>
</reference>
<feature type="transmembrane region" description="Helical" evidence="1">
    <location>
        <begin position="99"/>
        <end position="120"/>
    </location>
</feature>
<gene>
    <name evidence="2" type="ORF">FAP39_05135</name>
</gene>
<proteinExistence type="predicted"/>
<accession>A0A4U7N9Y5</accession>